<dbReference type="GO" id="GO:0004357">
    <property type="term" value="F:glutamate-cysteine ligase activity"/>
    <property type="evidence" value="ECO:0007669"/>
    <property type="project" value="UniProtKB-EC"/>
</dbReference>
<dbReference type="InterPro" id="IPR014746">
    <property type="entry name" value="Gln_synth/guanido_kin_cat_dom"/>
</dbReference>
<evidence type="ECO:0000256" key="2">
    <source>
        <dbReference type="ARBA" id="ARBA00022741"/>
    </source>
</evidence>
<evidence type="ECO:0000256" key="3">
    <source>
        <dbReference type="ARBA" id="ARBA00022840"/>
    </source>
</evidence>
<evidence type="ECO:0000256" key="4">
    <source>
        <dbReference type="ARBA" id="ARBA00048819"/>
    </source>
</evidence>
<comment type="function">
    <text evidence="5">ATP-dependent carboxylate-amine ligase which exhibits weak glutamate--cysteine ligase activity.</text>
</comment>
<accession>A0A7I9WEP0</accession>
<dbReference type="InterPro" id="IPR006336">
    <property type="entry name" value="GCS2"/>
</dbReference>
<dbReference type="InterPro" id="IPR050141">
    <property type="entry name" value="GCL_type2/YbdK_subfam"/>
</dbReference>
<dbReference type="SUPFAM" id="SSF55931">
    <property type="entry name" value="Glutamine synthetase/guanido kinase"/>
    <property type="match status" value="1"/>
</dbReference>
<keyword evidence="1 5" id="KW-0436">Ligase</keyword>
<dbReference type="PANTHER" id="PTHR36510">
    <property type="entry name" value="GLUTAMATE--CYSTEINE LIGASE 2-RELATED"/>
    <property type="match status" value="1"/>
</dbReference>
<dbReference type="PANTHER" id="PTHR36510:SF1">
    <property type="entry name" value="GLUTAMATE--CYSTEINE LIGASE 2-RELATED"/>
    <property type="match status" value="1"/>
</dbReference>
<name>A0A7I9WEP0_MYCAG</name>
<reference evidence="6 7" key="1">
    <citation type="journal article" date="2019" name="Emerg. Microbes Infect.">
        <title>Comprehensive subspecies identification of 175 nontuberculous mycobacteria species based on 7547 genomic profiles.</title>
        <authorList>
            <person name="Matsumoto Y."/>
            <person name="Kinjo T."/>
            <person name="Motooka D."/>
            <person name="Nabeya D."/>
            <person name="Jung N."/>
            <person name="Uechi K."/>
            <person name="Horii T."/>
            <person name="Iida T."/>
            <person name="Fujita J."/>
            <person name="Nakamura S."/>
        </authorList>
    </citation>
    <scope>NUCLEOTIDE SEQUENCE [LARGE SCALE GENOMIC DNA]</scope>
    <source>
        <strain evidence="6 7">JCM 6377</strain>
    </source>
</reference>
<dbReference type="Pfam" id="PF04107">
    <property type="entry name" value="GCS2"/>
    <property type="match status" value="1"/>
</dbReference>
<comment type="caution">
    <text evidence="6">The sequence shown here is derived from an EMBL/GenBank/DDBJ whole genome shotgun (WGS) entry which is preliminary data.</text>
</comment>
<comment type="similarity">
    <text evidence="5">Belongs to the glutamate--cysteine ligase type 2 family. YbdK subfamily.</text>
</comment>
<gene>
    <name evidence="6" type="ORF">MAGR_72410</name>
</gene>
<evidence type="ECO:0000256" key="1">
    <source>
        <dbReference type="ARBA" id="ARBA00022598"/>
    </source>
</evidence>
<keyword evidence="3 5" id="KW-0067">ATP-binding</keyword>
<evidence type="ECO:0000313" key="6">
    <source>
        <dbReference type="EMBL" id="GFG55800.1"/>
    </source>
</evidence>
<dbReference type="EC" id="6.3.2.2" evidence="5"/>
<dbReference type="Proteomes" id="UP000465302">
    <property type="component" value="Unassembled WGS sequence"/>
</dbReference>
<dbReference type="EMBL" id="BLKS01000004">
    <property type="protein sequence ID" value="GFG55800.1"/>
    <property type="molecule type" value="Genomic_DNA"/>
</dbReference>
<dbReference type="NCBIfam" id="NF010041">
    <property type="entry name" value="PRK13517.1-1"/>
    <property type="match status" value="1"/>
</dbReference>
<proteinExistence type="inferred from homology"/>
<keyword evidence="2 5" id="KW-0547">Nucleotide-binding</keyword>
<dbReference type="AlphaFoldDB" id="A0A7I9WEP0"/>
<sequence>MIRPVDENSGGPDQLFKPMASHPTVGVEEEFLLVDPASGEPVARNASVARRAEARGVELQLELTTCQVETTTEVAATTDELRSELTRLRHIAAEAAEADGARLLAVGLPPTVPHEFPITDTSRYRKIGERFGMIAHEQGICGCHVHVAVPDREAAVRVSNRLRPWLPLLLAVAANSAVYRNADTGYASWRSILWQRWPSAGPPPHFESADEYDAVVRMLLNTGAMLDEGMTYWDVRPSANFPTVEVRVADVPATVAETVLLAALVRGCVMTALAEERRGDTLPPLADHALRAAYWKAARDGLDGHAIDLTESHAAVPTVQLLDGLVDHIRPALESVGDYDMVRSEMTRIAEHGNGAMRQRRAWQRRHDIADVLAEAAAATLE</sequence>
<dbReference type="GO" id="GO:0005524">
    <property type="term" value="F:ATP binding"/>
    <property type="evidence" value="ECO:0007669"/>
    <property type="project" value="UniProtKB-KW"/>
</dbReference>
<dbReference type="GO" id="GO:0042398">
    <property type="term" value="P:modified amino acid biosynthetic process"/>
    <property type="evidence" value="ECO:0007669"/>
    <property type="project" value="InterPro"/>
</dbReference>
<evidence type="ECO:0000256" key="5">
    <source>
        <dbReference type="HAMAP-Rule" id="MF_01609"/>
    </source>
</evidence>
<dbReference type="Gene3D" id="3.30.590.20">
    <property type="match status" value="1"/>
</dbReference>
<dbReference type="InterPro" id="IPR011793">
    <property type="entry name" value="YbdK"/>
</dbReference>
<evidence type="ECO:0000313" key="7">
    <source>
        <dbReference type="Proteomes" id="UP000465302"/>
    </source>
</evidence>
<dbReference type="NCBIfam" id="TIGR02050">
    <property type="entry name" value="gshA_cyan_rel"/>
    <property type="match status" value="1"/>
</dbReference>
<comment type="catalytic activity">
    <reaction evidence="4 5">
        <text>L-cysteine + L-glutamate + ATP = gamma-L-glutamyl-L-cysteine + ADP + phosphate + H(+)</text>
        <dbReference type="Rhea" id="RHEA:13285"/>
        <dbReference type="ChEBI" id="CHEBI:15378"/>
        <dbReference type="ChEBI" id="CHEBI:29985"/>
        <dbReference type="ChEBI" id="CHEBI:30616"/>
        <dbReference type="ChEBI" id="CHEBI:35235"/>
        <dbReference type="ChEBI" id="CHEBI:43474"/>
        <dbReference type="ChEBI" id="CHEBI:58173"/>
        <dbReference type="ChEBI" id="CHEBI:456216"/>
        <dbReference type="EC" id="6.3.2.2"/>
    </reaction>
</comment>
<protein>
    <recommendedName>
        <fullName evidence="5">Putative glutamate--cysteine ligase 2</fullName>
        <ecNumber evidence="5">6.3.2.2</ecNumber>
    </recommendedName>
    <alternativeName>
        <fullName evidence="5">Gamma-glutamylcysteine synthetase 2</fullName>
        <shortName evidence="5">GCS 2</shortName>
        <shortName evidence="5">Gamma-GCS 2</shortName>
    </alternativeName>
</protein>
<organism evidence="6 7">
    <name type="scientific">Mycolicibacterium agri</name>
    <name type="common">Mycobacterium agri</name>
    <dbReference type="NCBI Taxonomy" id="36811"/>
    <lineage>
        <taxon>Bacteria</taxon>
        <taxon>Bacillati</taxon>
        <taxon>Actinomycetota</taxon>
        <taxon>Actinomycetes</taxon>
        <taxon>Mycobacteriales</taxon>
        <taxon>Mycobacteriaceae</taxon>
        <taxon>Mycolicibacterium</taxon>
    </lineage>
</organism>
<dbReference type="HAMAP" id="MF_01609">
    <property type="entry name" value="Glu_cys_ligase_2"/>
    <property type="match status" value="1"/>
</dbReference>